<accession>A0A0B4HIW2</accession>
<feature type="transmembrane region" description="Helical" evidence="5">
    <location>
        <begin position="155"/>
        <end position="174"/>
    </location>
</feature>
<sequence>MPTAPPSRPPTTYLDDEDLSVKCCTPITSLVAPVEVGNIGSGRAGTSAFFAWPLLGPLLFENETSDARDHCANERTFLSYLRLSVFMAILSVAITLSFHINSKPTDLERRISKPLGAIFWVFSVVMLGLGLANYIKTVNKYSKKAAIVQTGWRTQLILGTLAFCIIGSSIVLLVTTRIRHRGGS</sequence>
<dbReference type="PANTHER" id="PTHR34187">
    <property type="entry name" value="FGR18P"/>
    <property type="match status" value="1"/>
</dbReference>
<dbReference type="GO" id="GO:0012505">
    <property type="term" value="C:endomembrane system"/>
    <property type="evidence" value="ECO:0007669"/>
    <property type="project" value="UniProtKB-SubCell"/>
</dbReference>
<dbReference type="AlphaFoldDB" id="A0A0B4HIW2"/>
<evidence type="ECO:0000256" key="5">
    <source>
        <dbReference type="SAM" id="Phobius"/>
    </source>
</evidence>
<name>A0A0B4HIW2_METGA</name>
<gene>
    <name evidence="7" type="ORF">MGU_01123</name>
</gene>
<dbReference type="EMBL" id="AZNH01000002">
    <property type="protein sequence ID" value="KID92212.1"/>
    <property type="molecule type" value="Genomic_DNA"/>
</dbReference>
<dbReference type="OrthoDB" id="5525680at2759"/>
<evidence type="ECO:0000256" key="1">
    <source>
        <dbReference type="ARBA" id="ARBA00004127"/>
    </source>
</evidence>
<feature type="domain" description="DUF202" evidence="6">
    <location>
        <begin position="68"/>
        <end position="139"/>
    </location>
</feature>
<proteinExistence type="predicted"/>
<keyword evidence="4 5" id="KW-0472">Membrane</keyword>
<comment type="subcellular location">
    <subcellularLocation>
        <location evidence="1">Endomembrane system</location>
        <topology evidence="1">Multi-pass membrane protein</topology>
    </subcellularLocation>
</comment>
<keyword evidence="8" id="KW-1185">Reference proteome</keyword>
<feature type="transmembrane region" description="Helical" evidence="5">
    <location>
        <begin position="114"/>
        <end position="135"/>
    </location>
</feature>
<dbReference type="InterPro" id="IPR052053">
    <property type="entry name" value="IM_YidH-like"/>
</dbReference>
<evidence type="ECO:0000259" key="6">
    <source>
        <dbReference type="Pfam" id="PF02656"/>
    </source>
</evidence>
<feature type="transmembrane region" description="Helical" evidence="5">
    <location>
        <begin position="83"/>
        <end position="102"/>
    </location>
</feature>
<evidence type="ECO:0000313" key="8">
    <source>
        <dbReference type="Proteomes" id="UP000031192"/>
    </source>
</evidence>
<evidence type="ECO:0000256" key="4">
    <source>
        <dbReference type="ARBA" id="ARBA00023136"/>
    </source>
</evidence>
<protein>
    <recommendedName>
        <fullName evidence="6">DUF202 domain-containing protein</fullName>
    </recommendedName>
</protein>
<keyword evidence="2 5" id="KW-0812">Transmembrane</keyword>
<dbReference type="Pfam" id="PF02656">
    <property type="entry name" value="DUF202"/>
    <property type="match status" value="1"/>
</dbReference>
<dbReference type="InterPro" id="IPR003807">
    <property type="entry name" value="DUF202"/>
</dbReference>
<evidence type="ECO:0000256" key="3">
    <source>
        <dbReference type="ARBA" id="ARBA00022989"/>
    </source>
</evidence>
<dbReference type="Proteomes" id="UP000031192">
    <property type="component" value="Unassembled WGS sequence"/>
</dbReference>
<evidence type="ECO:0000313" key="7">
    <source>
        <dbReference type="EMBL" id="KID92212.1"/>
    </source>
</evidence>
<reference evidence="7 8" key="1">
    <citation type="journal article" date="2014" name="Proc. Natl. Acad. Sci. U.S.A.">
        <title>Trajectory and genomic determinants of fungal-pathogen speciation and host adaptation.</title>
        <authorList>
            <person name="Hu X."/>
            <person name="Xiao G."/>
            <person name="Zheng P."/>
            <person name="Shang Y."/>
            <person name="Su Y."/>
            <person name="Zhang X."/>
            <person name="Liu X."/>
            <person name="Zhan S."/>
            <person name="St Leger R.J."/>
            <person name="Wang C."/>
        </authorList>
    </citation>
    <scope>NUCLEOTIDE SEQUENCE [LARGE SCALE GENOMIC DNA]</scope>
    <source>
        <strain evidence="7 8">ARSEF 977</strain>
    </source>
</reference>
<evidence type="ECO:0000256" key="2">
    <source>
        <dbReference type="ARBA" id="ARBA00022692"/>
    </source>
</evidence>
<dbReference type="HOGENOM" id="CLU_120561_0_0_1"/>
<dbReference type="PANTHER" id="PTHR34187:SF3">
    <property type="entry name" value="DUF DOMAIN PROTEIN (AFU_ORTHOLOGUE AFUA_6G11150)"/>
    <property type="match status" value="1"/>
</dbReference>
<comment type="caution">
    <text evidence="7">The sequence shown here is derived from an EMBL/GenBank/DDBJ whole genome shotgun (WGS) entry which is preliminary data.</text>
</comment>
<keyword evidence="3 5" id="KW-1133">Transmembrane helix</keyword>
<organism evidence="7 8">
    <name type="scientific">Metarhizium guizhouense (strain ARSEF 977)</name>
    <dbReference type="NCBI Taxonomy" id="1276136"/>
    <lineage>
        <taxon>Eukaryota</taxon>
        <taxon>Fungi</taxon>
        <taxon>Dikarya</taxon>
        <taxon>Ascomycota</taxon>
        <taxon>Pezizomycotina</taxon>
        <taxon>Sordariomycetes</taxon>
        <taxon>Hypocreomycetidae</taxon>
        <taxon>Hypocreales</taxon>
        <taxon>Clavicipitaceae</taxon>
        <taxon>Metarhizium</taxon>
    </lineage>
</organism>